<dbReference type="CDD" id="cd07185">
    <property type="entry name" value="OmpA_C-like"/>
    <property type="match status" value="1"/>
</dbReference>
<evidence type="ECO:0000313" key="4">
    <source>
        <dbReference type="EMBL" id="MBU4633449.1"/>
    </source>
</evidence>
<dbReference type="EMBL" id="JAEEFW010000004">
    <property type="protein sequence ID" value="MBU4633449.1"/>
    <property type="molecule type" value="Genomic_DNA"/>
</dbReference>
<dbReference type="Proteomes" id="UP000787568">
    <property type="component" value="Unassembled WGS sequence"/>
</dbReference>
<dbReference type="PROSITE" id="PS51123">
    <property type="entry name" value="OMPA_2"/>
    <property type="match status" value="1"/>
</dbReference>
<keyword evidence="2" id="KW-0732">Signal</keyword>
<gene>
    <name evidence="4" type="ORF">I8747_11635</name>
</gene>
<dbReference type="InterPro" id="IPR050330">
    <property type="entry name" value="Bact_OuterMem_StrucFunc"/>
</dbReference>
<dbReference type="GO" id="GO:0016020">
    <property type="term" value="C:membrane"/>
    <property type="evidence" value="ECO:0007669"/>
    <property type="project" value="UniProtKB-UniRule"/>
</dbReference>
<sequence length="291" mass="31875">MKQKIKPVKYLAVLLTLVLMAPIAQAAVTENVFGEQYPLTQAVTSAQAQVIYYRAGKPGPTTTPANIYVDQEFHTALLPGGYTSFCLTPGEHSVEAAQEDAPRYAAKQRQRPVRFEGGKTLFLRVSEAGKAEQVDPKQAGKELAQTRQQLHVLSRASSVKACEYKPRSYSLSSDVLFGFGKSSVADIDGKARKAISEMAYELWQYDSGDAALEVVGHTDRIGSDAANEALGLRRAQAFRQLLIEEGFPAQRITARSAGSRQPVTLHCTGNKSELIQCYAPDRRVVLQVQDK</sequence>
<dbReference type="PANTHER" id="PTHR30329:SF21">
    <property type="entry name" value="LIPOPROTEIN YIAD-RELATED"/>
    <property type="match status" value="1"/>
</dbReference>
<feature type="signal peptide" evidence="2">
    <location>
        <begin position="1"/>
        <end position="26"/>
    </location>
</feature>
<dbReference type="Pfam" id="PF00691">
    <property type="entry name" value="OmpA"/>
    <property type="match status" value="1"/>
</dbReference>
<name>A0AAJ0ZJ47_9PSED</name>
<dbReference type="PANTHER" id="PTHR30329">
    <property type="entry name" value="STATOR ELEMENT OF FLAGELLAR MOTOR COMPLEX"/>
    <property type="match status" value="1"/>
</dbReference>
<comment type="caution">
    <text evidence="4">The sequence shown here is derived from an EMBL/GenBank/DDBJ whole genome shotgun (WGS) entry which is preliminary data.</text>
</comment>
<evidence type="ECO:0000256" key="2">
    <source>
        <dbReference type="SAM" id="SignalP"/>
    </source>
</evidence>
<dbReference type="RefSeq" id="WP_216310688.1">
    <property type="nucleotide sequence ID" value="NZ_JAEEFW010000004.1"/>
</dbReference>
<organism evidence="4 5">
    <name type="scientific">Pseudomonas chlororaphis subsp. aurantiaca</name>
    <dbReference type="NCBI Taxonomy" id="86192"/>
    <lineage>
        <taxon>Bacteria</taxon>
        <taxon>Pseudomonadati</taxon>
        <taxon>Pseudomonadota</taxon>
        <taxon>Gammaproteobacteria</taxon>
        <taxon>Pseudomonadales</taxon>
        <taxon>Pseudomonadaceae</taxon>
        <taxon>Pseudomonas</taxon>
    </lineage>
</organism>
<evidence type="ECO:0000256" key="1">
    <source>
        <dbReference type="PROSITE-ProRule" id="PRU00473"/>
    </source>
</evidence>
<dbReference type="InterPro" id="IPR006665">
    <property type="entry name" value="OmpA-like"/>
</dbReference>
<accession>A0AAJ0ZJ47</accession>
<protein>
    <submittedName>
        <fullName evidence="4">OmpA family protein</fullName>
    </submittedName>
</protein>
<keyword evidence="1" id="KW-0472">Membrane</keyword>
<reference evidence="4" key="1">
    <citation type="submission" date="2020-12" db="EMBL/GenBank/DDBJ databases">
        <title>Generalized mutagenesis with transposon Tn5. A laboratory procedure for the identification of genes responsible for a bacterial phenotype and its regulation, illustrated with phenazine production in Pseudomonas chlororaphis.</title>
        <authorList>
            <person name="Muzio F."/>
            <person name="Sobrero P."/>
            <person name="Agaras B."/>
            <person name="Valverde C."/>
        </authorList>
    </citation>
    <scope>NUCLEOTIDE SEQUENCE</scope>
    <source>
        <strain evidence="4">SMMP3</strain>
    </source>
</reference>
<dbReference type="AlphaFoldDB" id="A0AAJ0ZJ47"/>
<proteinExistence type="predicted"/>
<feature type="chain" id="PRO_5042569307" evidence="2">
    <location>
        <begin position="27"/>
        <end position="291"/>
    </location>
</feature>
<evidence type="ECO:0000313" key="5">
    <source>
        <dbReference type="Proteomes" id="UP000787568"/>
    </source>
</evidence>
<evidence type="ECO:0000259" key="3">
    <source>
        <dbReference type="PROSITE" id="PS51123"/>
    </source>
</evidence>
<feature type="domain" description="OmpA-like" evidence="3">
    <location>
        <begin position="164"/>
        <end position="291"/>
    </location>
</feature>